<dbReference type="InterPro" id="IPR011322">
    <property type="entry name" value="N-reg_PII-like_a/b"/>
</dbReference>
<dbReference type="Pfam" id="PF00543">
    <property type="entry name" value="P-II"/>
    <property type="match status" value="1"/>
</dbReference>
<dbReference type="KEGG" id="grs:C7S20_15655"/>
<reference evidence="2" key="1">
    <citation type="submission" date="2018-03" db="EMBL/GenBank/DDBJ databases">
        <title>Gramella fulva sp. nov., isolated from a dry surface of tidal flat.</title>
        <authorList>
            <person name="Hwang S.H."/>
            <person name="Hwang W.M."/>
            <person name="Kang K."/>
            <person name="Ahn T.-Y."/>
        </authorList>
    </citation>
    <scope>NUCLEOTIDE SEQUENCE [LARGE SCALE GENOMIC DNA]</scope>
    <source>
        <strain evidence="2">SH35</strain>
    </source>
</reference>
<dbReference type="AlphaFoldDB" id="A0A2R3Z8Q4"/>
<dbReference type="PANTHER" id="PTHR30115">
    <property type="entry name" value="NITROGEN REGULATORY PROTEIN P-II"/>
    <property type="match status" value="1"/>
</dbReference>
<dbReference type="EMBL" id="CP028136">
    <property type="protein sequence ID" value="AVR46584.1"/>
    <property type="molecule type" value="Genomic_DNA"/>
</dbReference>
<name>A0A2R3Z8Q4_9FLAO</name>
<dbReference type="PRINTS" id="PR00340">
    <property type="entry name" value="PIIGLNB"/>
</dbReference>
<proteinExistence type="predicted"/>
<dbReference type="GO" id="GO:0006808">
    <property type="term" value="P:regulation of nitrogen utilization"/>
    <property type="evidence" value="ECO:0007669"/>
    <property type="project" value="InterPro"/>
</dbReference>
<accession>A0A2R3Z8Q4</accession>
<evidence type="ECO:0000313" key="2">
    <source>
        <dbReference type="Proteomes" id="UP000241507"/>
    </source>
</evidence>
<dbReference type="PROSITE" id="PS51343">
    <property type="entry name" value="PII_GLNB_DOM"/>
    <property type="match status" value="1"/>
</dbReference>
<sequence>MKEIKAFIRPNKIKEVISSLRREGHCCLTVFEGEGTGDYTDPEKEWPSLKLPFLHSKMFKLEIVCENSKVEAICEIIRQNGKTGKSGDGLIYVSDVQDTFKIRDTKNDNVK</sequence>
<protein>
    <submittedName>
        <fullName evidence="1">P-II family nitrogen regulator</fullName>
    </submittedName>
</protein>
<gene>
    <name evidence="1" type="ORF">C7S20_15655</name>
</gene>
<organism evidence="1 2">
    <name type="scientific">Christiangramia fulva</name>
    <dbReference type="NCBI Taxonomy" id="2126553"/>
    <lineage>
        <taxon>Bacteria</taxon>
        <taxon>Pseudomonadati</taxon>
        <taxon>Bacteroidota</taxon>
        <taxon>Flavobacteriia</taxon>
        <taxon>Flavobacteriales</taxon>
        <taxon>Flavobacteriaceae</taxon>
        <taxon>Christiangramia</taxon>
    </lineage>
</organism>
<evidence type="ECO:0000313" key="1">
    <source>
        <dbReference type="EMBL" id="AVR46584.1"/>
    </source>
</evidence>
<dbReference type="SMART" id="SM00938">
    <property type="entry name" value="P-II"/>
    <property type="match status" value="1"/>
</dbReference>
<dbReference type="InterPro" id="IPR002187">
    <property type="entry name" value="N-reg_PII"/>
</dbReference>
<dbReference type="OrthoDB" id="9802729at2"/>
<dbReference type="RefSeq" id="WP_107013357.1">
    <property type="nucleotide sequence ID" value="NZ_CP028136.1"/>
</dbReference>
<dbReference type="GO" id="GO:0005829">
    <property type="term" value="C:cytosol"/>
    <property type="evidence" value="ECO:0007669"/>
    <property type="project" value="TreeGrafter"/>
</dbReference>
<keyword evidence="2" id="KW-1185">Reference proteome</keyword>
<dbReference type="PANTHER" id="PTHR30115:SF11">
    <property type="entry name" value="NITROGEN REGULATORY PROTEIN P-II HOMOLOG"/>
    <property type="match status" value="1"/>
</dbReference>
<dbReference type="GO" id="GO:0005524">
    <property type="term" value="F:ATP binding"/>
    <property type="evidence" value="ECO:0007669"/>
    <property type="project" value="TreeGrafter"/>
</dbReference>
<dbReference type="Gene3D" id="3.30.70.120">
    <property type="match status" value="1"/>
</dbReference>
<dbReference type="SUPFAM" id="SSF54913">
    <property type="entry name" value="GlnB-like"/>
    <property type="match status" value="1"/>
</dbReference>
<dbReference type="InterPro" id="IPR015867">
    <property type="entry name" value="N-reg_PII/ATP_PRibTrfase_C"/>
</dbReference>
<dbReference type="GO" id="GO:0030234">
    <property type="term" value="F:enzyme regulator activity"/>
    <property type="evidence" value="ECO:0007669"/>
    <property type="project" value="InterPro"/>
</dbReference>
<dbReference type="Proteomes" id="UP000241507">
    <property type="component" value="Chromosome"/>
</dbReference>